<dbReference type="GO" id="GO:1990904">
    <property type="term" value="C:ribonucleoprotein complex"/>
    <property type="evidence" value="ECO:0007669"/>
    <property type="project" value="UniProtKB-KW"/>
</dbReference>
<keyword evidence="2 5" id="KW-0689">Ribosomal protein</keyword>
<dbReference type="Gene3D" id="3.40.1370.10">
    <property type="match status" value="1"/>
</dbReference>
<evidence type="ECO:0000256" key="3">
    <source>
        <dbReference type="ARBA" id="ARBA00023274"/>
    </source>
</evidence>
<gene>
    <name evidence="5" type="primary">rpl4</name>
</gene>
<protein>
    <recommendedName>
        <fullName evidence="4">Large ribosomal subunit protein uL4m</fullName>
    </recommendedName>
</protein>
<dbReference type="Pfam" id="PF00573">
    <property type="entry name" value="Ribosomal_L4"/>
    <property type="match status" value="1"/>
</dbReference>
<reference evidence="5" key="1">
    <citation type="journal article" date="2019" name="Genome Biol. Evol.">
        <title>Nephromyces represents a diverse and novel lineage of the Apicomplexa that has retained apicoplasts.</title>
        <authorList>
            <person name="Munoz-Gomez S.A."/>
            <person name="Durnin K."/>
            <person name="Eme L."/>
            <person name="Paight C."/>
            <person name="Lane C.E."/>
            <person name="Saffo M.B."/>
            <person name="Slamovits C.H."/>
        </authorList>
    </citation>
    <scope>NUCLEOTIDE SEQUENCE</scope>
    <source>
        <strain evidence="5">448</strain>
    </source>
</reference>
<name>A0A5C1H8D5_9APIC</name>
<dbReference type="InterPro" id="IPR013005">
    <property type="entry name" value="Ribosomal_uL4-like"/>
</dbReference>
<proteinExistence type="inferred from homology"/>
<evidence type="ECO:0000256" key="2">
    <source>
        <dbReference type="ARBA" id="ARBA00022980"/>
    </source>
</evidence>
<evidence type="ECO:0000313" key="5">
    <source>
        <dbReference type="EMBL" id="QEM01636.1"/>
    </source>
</evidence>
<dbReference type="EMBL" id="MK573201">
    <property type="protein sequence ID" value="QEM01636.1"/>
    <property type="molecule type" value="Genomic_DNA"/>
</dbReference>
<dbReference type="AlphaFoldDB" id="A0A5C1H8D5"/>
<keyword evidence="3" id="KW-0687">Ribonucleoprotein</keyword>
<evidence type="ECO:0000256" key="1">
    <source>
        <dbReference type="ARBA" id="ARBA00010528"/>
    </source>
</evidence>
<dbReference type="SUPFAM" id="SSF52166">
    <property type="entry name" value="Ribosomal protein L4"/>
    <property type="match status" value="1"/>
</dbReference>
<dbReference type="GO" id="GO:0006412">
    <property type="term" value="P:translation"/>
    <property type="evidence" value="ECO:0007669"/>
    <property type="project" value="InterPro"/>
</dbReference>
<evidence type="ECO:0000256" key="4">
    <source>
        <dbReference type="ARBA" id="ARBA00040565"/>
    </source>
</evidence>
<dbReference type="GO" id="GO:0005840">
    <property type="term" value="C:ribosome"/>
    <property type="evidence" value="ECO:0007669"/>
    <property type="project" value="UniProtKB-KW"/>
</dbReference>
<dbReference type="GO" id="GO:0003735">
    <property type="term" value="F:structural constituent of ribosome"/>
    <property type="evidence" value="ECO:0007669"/>
    <property type="project" value="InterPro"/>
</dbReference>
<accession>A0A5C1H8D5</accession>
<dbReference type="InterPro" id="IPR023574">
    <property type="entry name" value="Ribosomal_uL4_dom_sf"/>
</dbReference>
<organism evidence="5">
    <name type="scientific">Nephromyces sp. ex Molgula occidentalis</name>
    <dbReference type="NCBI Taxonomy" id="2544991"/>
    <lineage>
        <taxon>Eukaryota</taxon>
        <taxon>Sar</taxon>
        <taxon>Alveolata</taxon>
        <taxon>Apicomplexa</taxon>
        <taxon>Aconoidasida</taxon>
        <taxon>Nephromycida</taxon>
        <taxon>Nephromyces</taxon>
    </lineage>
</organism>
<dbReference type="PANTHER" id="PTHR10746:SF6">
    <property type="entry name" value="LARGE RIBOSOMAL SUBUNIT PROTEIN UL4M"/>
    <property type="match status" value="1"/>
</dbReference>
<dbReference type="InterPro" id="IPR002136">
    <property type="entry name" value="Ribosomal_uL4"/>
</dbReference>
<comment type="similarity">
    <text evidence="1">Belongs to the universal ribosomal protein uL4 family.</text>
</comment>
<dbReference type="PANTHER" id="PTHR10746">
    <property type="entry name" value="50S RIBOSOMAL PROTEIN L4"/>
    <property type="match status" value="1"/>
</dbReference>
<sequence>MNLITNKILLFFPIRYFTNWIKFIKGTFIFKINLNYKLNKNKFISNIISQEKRLIKKKSFSIKYRGEIAHSNKKPRPQKGTGKSRAGTLNSPLWKGGGVIFGPNIKFSLIKITNKTLKISKYLLILNKKNNILIIKLLTKFPYYSKTILNHIKIQLVNVGISLNSKILFINTTRHNLNNIFKLVNVKIIDIFNLLTFDLLIYNYIIIFI</sequence>